<gene>
    <name evidence="4" type="ORF">MNOR_LOCUS23796</name>
</gene>
<feature type="chain" id="PRO_5043965729" evidence="3">
    <location>
        <begin position="33"/>
        <end position="581"/>
    </location>
</feature>
<dbReference type="AlphaFoldDB" id="A0AAV2RD63"/>
<dbReference type="SUPFAM" id="SSF52058">
    <property type="entry name" value="L domain-like"/>
    <property type="match status" value="2"/>
</dbReference>
<dbReference type="FunFam" id="3.80.10.10:FF:001164">
    <property type="entry name" value="GH01279p"/>
    <property type="match status" value="2"/>
</dbReference>
<dbReference type="PRINTS" id="PR00019">
    <property type="entry name" value="LEURICHRPT"/>
</dbReference>
<keyword evidence="5" id="KW-1185">Reference proteome</keyword>
<evidence type="ECO:0000313" key="4">
    <source>
        <dbReference type="EMBL" id="CAL4123108.1"/>
    </source>
</evidence>
<accession>A0AAV2RD63</accession>
<dbReference type="Pfam" id="PF00560">
    <property type="entry name" value="LRR_1"/>
    <property type="match status" value="1"/>
</dbReference>
<evidence type="ECO:0000313" key="5">
    <source>
        <dbReference type="Proteomes" id="UP001497623"/>
    </source>
</evidence>
<proteinExistence type="predicted"/>
<evidence type="ECO:0000256" key="3">
    <source>
        <dbReference type="SAM" id="SignalP"/>
    </source>
</evidence>
<dbReference type="PANTHER" id="PTHR24366">
    <property type="entry name" value="IG(IMMUNOGLOBULIN) AND LRR(LEUCINE RICH REPEAT) DOMAINS"/>
    <property type="match status" value="1"/>
</dbReference>
<keyword evidence="1" id="KW-0433">Leucine-rich repeat</keyword>
<name>A0AAV2RD63_MEGNR</name>
<feature type="signal peptide" evidence="3">
    <location>
        <begin position="1"/>
        <end position="32"/>
    </location>
</feature>
<dbReference type="Gene3D" id="3.80.10.10">
    <property type="entry name" value="Ribonuclease Inhibitor"/>
    <property type="match status" value="4"/>
</dbReference>
<dbReference type="SMART" id="SM00369">
    <property type="entry name" value="LRR_TYP"/>
    <property type="match status" value="16"/>
</dbReference>
<dbReference type="PANTHER" id="PTHR24366:SF96">
    <property type="entry name" value="LEUCINE RICH REPEAT CONTAINING 53"/>
    <property type="match status" value="1"/>
</dbReference>
<dbReference type="Pfam" id="PF13855">
    <property type="entry name" value="LRR_8"/>
    <property type="match status" value="4"/>
</dbReference>
<reference evidence="4 5" key="1">
    <citation type="submission" date="2024-05" db="EMBL/GenBank/DDBJ databases">
        <authorList>
            <person name="Wallberg A."/>
        </authorList>
    </citation>
    <scope>NUCLEOTIDE SEQUENCE [LARGE SCALE GENOMIC DNA]</scope>
</reference>
<organism evidence="4 5">
    <name type="scientific">Meganyctiphanes norvegica</name>
    <name type="common">Northern krill</name>
    <name type="synonym">Thysanopoda norvegica</name>
    <dbReference type="NCBI Taxonomy" id="48144"/>
    <lineage>
        <taxon>Eukaryota</taxon>
        <taxon>Metazoa</taxon>
        <taxon>Ecdysozoa</taxon>
        <taxon>Arthropoda</taxon>
        <taxon>Crustacea</taxon>
        <taxon>Multicrustacea</taxon>
        <taxon>Malacostraca</taxon>
        <taxon>Eumalacostraca</taxon>
        <taxon>Eucarida</taxon>
        <taxon>Euphausiacea</taxon>
        <taxon>Euphausiidae</taxon>
        <taxon>Meganyctiphanes</taxon>
    </lineage>
</organism>
<keyword evidence="2" id="KW-0677">Repeat</keyword>
<sequence length="581" mass="64766">MLKKMCTKMSISNNKMVHLLMLSQLMLSVAHCAIFKATGRPTHNPDAIWGQCEVQPLNPTWSVAPVGSSQVPEVVDTALTCSMVNLEEERVGHITTPAATRVASLSVACSEMYHYQRILSHQHLAGFINLQELTMEHCKIKHLKEDAFHSLGHLQSLVLRTRNFDWSEMKLKIDSAAFNSLKKLKSLDLSTNNIESIPLQTMCQMHSLITLNISYNVIQDMKNLGFSDIKNEIGENYCGSSLITLDISHNVISVVPSKIFSHFDKLQHLLLKHNEVINVEDDAFQGLSSLITLDISSNLLVALPQGIFEHIPNIRHLRAGNNSLSVLPPHLFQGLELLQELDLSYNNLHADWRLSSLFQGLSNLQMLDLSHNKITVINQQVFSSLTSVKVIHLNHNQLRSVPDNAFSSCIGLLHLDLSNNQLTSISDQSMSGLHNLKFLTLAHNNIDNVGISAFSNLNQLQDLNLNSNQLRSIPSAISLLKNLETIDLGENMITSLEDNPTKGLQNLYGLRLINNLISGHINKDSFVNIPSLKILNLAGNKISKIESNAFKNNSNLQAVRLDSNMLTSIDNLFGDLSQLKW</sequence>
<dbReference type="SMART" id="SM00365">
    <property type="entry name" value="LRR_SD22"/>
    <property type="match status" value="7"/>
</dbReference>
<dbReference type="InterPro" id="IPR003591">
    <property type="entry name" value="Leu-rich_rpt_typical-subtyp"/>
</dbReference>
<evidence type="ECO:0000256" key="1">
    <source>
        <dbReference type="ARBA" id="ARBA00022614"/>
    </source>
</evidence>
<dbReference type="Proteomes" id="UP001497623">
    <property type="component" value="Unassembled WGS sequence"/>
</dbReference>
<dbReference type="PROSITE" id="PS51450">
    <property type="entry name" value="LRR"/>
    <property type="match status" value="6"/>
</dbReference>
<feature type="non-terminal residue" evidence="4">
    <location>
        <position position="581"/>
    </location>
</feature>
<dbReference type="SMART" id="SM00364">
    <property type="entry name" value="LRR_BAC"/>
    <property type="match status" value="7"/>
</dbReference>
<keyword evidence="3" id="KW-0732">Signal</keyword>
<dbReference type="InterPro" id="IPR032675">
    <property type="entry name" value="LRR_dom_sf"/>
</dbReference>
<comment type="caution">
    <text evidence="4">The sequence shown here is derived from an EMBL/GenBank/DDBJ whole genome shotgun (WGS) entry which is preliminary data.</text>
</comment>
<dbReference type="EMBL" id="CAXKWB010021315">
    <property type="protein sequence ID" value="CAL4123108.1"/>
    <property type="molecule type" value="Genomic_DNA"/>
</dbReference>
<protein>
    <submittedName>
        <fullName evidence="4">Uncharacterized protein</fullName>
    </submittedName>
</protein>
<evidence type="ECO:0000256" key="2">
    <source>
        <dbReference type="ARBA" id="ARBA00022737"/>
    </source>
</evidence>
<dbReference type="InterPro" id="IPR001611">
    <property type="entry name" value="Leu-rich_rpt"/>
</dbReference>